<dbReference type="GO" id="GO:0004623">
    <property type="term" value="F:phospholipase A2 activity"/>
    <property type="evidence" value="ECO:0007669"/>
    <property type="project" value="TreeGrafter"/>
</dbReference>
<dbReference type="Gene3D" id="3.40.1090.10">
    <property type="entry name" value="Cytosolic phospholipase A2 catalytic domain"/>
    <property type="match status" value="1"/>
</dbReference>
<dbReference type="SUPFAM" id="SSF52151">
    <property type="entry name" value="FabD/lysophospholipase-like"/>
    <property type="match status" value="1"/>
</dbReference>
<evidence type="ECO:0000313" key="9">
    <source>
        <dbReference type="Proteomes" id="UP001212997"/>
    </source>
</evidence>
<name>A0AAD5VEC7_9APHY</name>
<dbReference type="GO" id="GO:0004622">
    <property type="term" value="F:phosphatidylcholine lysophospholipase activity"/>
    <property type="evidence" value="ECO:0007669"/>
    <property type="project" value="UniProtKB-EC"/>
</dbReference>
<dbReference type="InterPro" id="IPR016035">
    <property type="entry name" value="Acyl_Trfase/lysoPLipase"/>
</dbReference>
<evidence type="ECO:0000256" key="4">
    <source>
        <dbReference type="ARBA" id="ARBA00023098"/>
    </source>
</evidence>
<keyword evidence="2 5" id="KW-0378">Hydrolase</keyword>
<keyword evidence="4 5" id="KW-0443">Lipid metabolism</keyword>
<feature type="domain" description="PLA2c" evidence="7">
    <location>
        <begin position="126"/>
        <end position="261"/>
    </location>
</feature>
<gene>
    <name evidence="8" type="ORF">NLI96_g443</name>
</gene>
<dbReference type="PANTHER" id="PTHR10728:SF40">
    <property type="entry name" value="PATATIN FAMILY PROTEIN"/>
    <property type="match status" value="1"/>
</dbReference>
<dbReference type="EMBL" id="JANAWD010000007">
    <property type="protein sequence ID" value="KAJ3491784.1"/>
    <property type="molecule type" value="Genomic_DNA"/>
</dbReference>
<evidence type="ECO:0000256" key="1">
    <source>
        <dbReference type="ARBA" id="ARBA00008780"/>
    </source>
</evidence>
<feature type="region of interest" description="Disordered" evidence="6">
    <location>
        <begin position="500"/>
        <end position="521"/>
    </location>
</feature>
<comment type="catalytic activity">
    <reaction evidence="5">
        <text>a 1-acyl-sn-glycero-3-phosphocholine + H2O = sn-glycerol 3-phosphocholine + a fatty acid + H(+)</text>
        <dbReference type="Rhea" id="RHEA:15177"/>
        <dbReference type="ChEBI" id="CHEBI:15377"/>
        <dbReference type="ChEBI" id="CHEBI:15378"/>
        <dbReference type="ChEBI" id="CHEBI:16870"/>
        <dbReference type="ChEBI" id="CHEBI:28868"/>
        <dbReference type="ChEBI" id="CHEBI:58168"/>
        <dbReference type="EC" id="3.1.1.5"/>
    </reaction>
</comment>
<dbReference type="GO" id="GO:0005829">
    <property type="term" value="C:cytosol"/>
    <property type="evidence" value="ECO:0007669"/>
    <property type="project" value="TreeGrafter"/>
</dbReference>
<evidence type="ECO:0000313" key="8">
    <source>
        <dbReference type="EMBL" id="KAJ3491784.1"/>
    </source>
</evidence>
<sequence>MKSIADALSTWTWPSTLDYSSVQTQISAFFLELGLGPGSLYSEIVNNPPDPQLYPEVEWDAEVRLGDELCISERAFLKERRRFMRASFARLIGVPERDVDIRDIPIVALAGSGGGRSRSLIGAQSIGLLDCVTYTAGVSGSCWALSVLYSGVAGSHQPRTVADHIKERIKTSYLDIATLDEFVNPPTNKYLLAGILRKAAGSTGTASLVDVYGTLLASRLFVPSDLGKIDHHQLSLHLLRRNVDNGQLPLPIFTAIQPVASFETLHALKTVHEKRAASISSSRDAALSQEQMQIEADVQHLWYEFTPFEVGCDEIGGGEPLLYHDKARTGLDNSLRLYFKEVQPTLKLLPPQLYQWLEDIVTENDRDLGLIHPVVPNQVPNYLKGLQGQLRKGSPVDITEKEYISFMDAGGVKAFMPAPTPRIYGSHGQKVWHHFDFVVPCPPFVSPELAARRGLSTWPKGTGWPIQVQGTQSSRRNASLVPKLGDEYANLELAERQEGELAGQAAKEENTGDHATASEVSEHAPLETCEVWIGTSQSSEVDSSRLDDLDEEALLRRDGIGVVYIPLAPNPRMAPGFDPSVISTWRREVKAEESQALLDTAEVCELSGHMGGVLTLLGRSFQGQSSR</sequence>
<dbReference type="Pfam" id="PF01735">
    <property type="entry name" value="PLA2_B"/>
    <property type="match status" value="1"/>
</dbReference>
<protein>
    <recommendedName>
        <fullName evidence="5">Lysophospholipase</fullName>
        <ecNumber evidence="5">3.1.1.5</ecNumber>
    </recommendedName>
</protein>
<dbReference type="PANTHER" id="PTHR10728">
    <property type="entry name" value="CYTOSOLIC PHOSPHOLIPASE A2"/>
    <property type="match status" value="1"/>
</dbReference>
<dbReference type="GO" id="GO:0046475">
    <property type="term" value="P:glycerophospholipid catabolic process"/>
    <property type="evidence" value="ECO:0007669"/>
    <property type="project" value="TreeGrafter"/>
</dbReference>
<dbReference type="Proteomes" id="UP001212997">
    <property type="component" value="Unassembled WGS sequence"/>
</dbReference>
<dbReference type="InterPro" id="IPR002642">
    <property type="entry name" value="LysoPLipase_cat_dom"/>
</dbReference>
<reference evidence="8" key="1">
    <citation type="submission" date="2022-07" db="EMBL/GenBank/DDBJ databases">
        <title>Genome Sequence of Physisporinus lineatus.</title>
        <authorList>
            <person name="Buettner E."/>
        </authorList>
    </citation>
    <scope>NUCLEOTIDE SEQUENCE</scope>
    <source>
        <strain evidence="8">VT162</strain>
    </source>
</reference>
<evidence type="ECO:0000256" key="6">
    <source>
        <dbReference type="SAM" id="MobiDB-lite"/>
    </source>
</evidence>
<evidence type="ECO:0000259" key="7">
    <source>
        <dbReference type="Pfam" id="PF01735"/>
    </source>
</evidence>
<evidence type="ECO:0000256" key="2">
    <source>
        <dbReference type="ARBA" id="ARBA00022801"/>
    </source>
</evidence>
<evidence type="ECO:0000256" key="3">
    <source>
        <dbReference type="ARBA" id="ARBA00022963"/>
    </source>
</evidence>
<proteinExistence type="inferred from homology"/>
<evidence type="ECO:0000256" key="5">
    <source>
        <dbReference type="RuleBase" id="RU362103"/>
    </source>
</evidence>
<comment type="caution">
    <text evidence="8">The sequence shown here is derived from an EMBL/GenBank/DDBJ whole genome shotgun (WGS) entry which is preliminary data.</text>
</comment>
<dbReference type="AlphaFoldDB" id="A0AAD5VEC7"/>
<keyword evidence="3 5" id="KW-0442">Lipid degradation</keyword>
<comment type="similarity">
    <text evidence="1 5">Belongs to the lysophospholipase family.</text>
</comment>
<keyword evidence="9" id="KW-1185">Reference proteome</keyword>
<dbReference type="EC" id="3.1.1.5" evidence="5"/>
<accession>A0AAD5VEC7</accession>
<organism evidence="8 9">
    <name type="scientific">Meripilus lineatus</name>
    <dbReference type="NCBI Taxonomy" id="2056292"/>
    <lineage>
        <taxon>Eukaryota</taxon>
        <taxon>Fungi</taxon>
        <taxon>Dikarya</taxon>
        <taxon>Basidiomycota</taxon>
        <taxon>Agaricomycotina</taxon>
        <taxon>Agaricomycetes</taxon>
        <taxon>Polyporales</taxon>
        <taxon>Meripilaceae</taxon>
        <taxon>Meripilus</taxon>
    </lineage>
</organism>